<gene>
    <name evidence="1" type="ORF">F0562_018056</name>
</gene>
<dbReference type="EMBL" id="CM018052">
    <property type="protein sequence ID" value="KAA8514877.1"/>
    <property type="molecule type" value="Genomic_DNA"/>
</dbReference>
<dbReference type="AlphaFoldDB" id="A0A5J4ZBZ0"/>
<accession>A0A5J4ZBZ0</accession>
<sequence>MRQGYGLELRMGFVVEGRAASRAVVVAAIAPVTAGRPMQTANSSHWLLSKPVAGFEFLTTIEAAIVAAIGTAIAALAAQLGTDLDG</sequence>
<organism evidence="1 2">
    <name type="scientific">Nyssa sinensis</name>
    <dbReference type="NCBI Taxonomy" id="561372"/>
    <lineage>
        <taxon>Eukaryota</taxon>
        <taxon>Viridiplantae</taxon>
        <taxon>Streptophyta</taxon>
        <taxon>Embryophyta</taxon>
        <taxon>Tracheophyta</taxon>
        <taxon>Spermatophyta</taxon>
        <taxon>Magnoliopsida</taxon>
        <taxon>eudicotyledons</taxon>
        <taxon>Gunneridae</taxon>
        <taxon>Pentapetalae</taxon>
        <taxon>asterids</taxon>
        <taxon>Cornales</taxon>
        <taxon>Nyssaceae</taxon>
        <taxon>Nyssa</taxon>
    </lineage>
</organism>
<evidence type="ECO:0000313" key="2">
    <source>
        <dbReference type="Proteomes" id="UP000325577"/>
    </source>
</evidence>
<keyword evidence="2" id="KW-1185">Reference proteome</keyword>
<protein>
    <submittedName>
        <fullName evidence="1">Uncharacterized protein</fullName>
    </submittedName>
</protein>
<evidence type="ECO:0000313" key="1">
    <source>
        <dbReference type="EMBL" id="KAA8514877.1"/>
    </source>
</evidence>
<dbReference type="Proteomes" id="UP000325577">
    <property type="component" value="Linkage Group LG9"/>
</dbReference>
<name>A0A5J4ZBZ0_9ASTE</name>
<reference evidence="1 2" key="1">
    <citation type="submission" date="2019-09" db="EMBL/GenBank/DDBJ databases">
        <title>A chromosome-level genome assembly of the Chinese tupelo Nyssa sinensis.</title>
        <authorList>
            <person name="Yang X."/>
            <person name="Kang M."/>
            <person name="Yang Y."/>
            <person name="Xiong H."/>
            <person name="Wang M."/>
            <person name="Zhang Z."/>
            <person name="Wang Z."/>
            <person name="Wu H."/>
            <person name="Ma T."/>
            <person name="Liu J."/>
            <person name="Xi Z."/>
        </authorList>
    </citation>
    <scope>NUCLEOTIDE SEQUENCE [LARGE SCALE GENOMIC DNA]</scope>
    <source>
        <strain evidence="1">J267</strain>
        <tissue evidence="1">Leaf</tissue>
    </source>
</reference>
<proteinExistence type="predicted"/>